<feature type="domain" description="DUF4365" evidence="1">
    <location>
        <begin position="11"/>
        <end position="139"/>
    </location>
</feature>
<dbReference type="Pfam" id="PF14280">
    <property type="entry name" value="DUF4365"/>
    <property type="match status" value="1"/>
</dbReference>
<name>A0A841GK25_9BACT</name>
<dbReference type="Proteomes" id="UP000582837">
    <property type="component" value="Unassembled WGS sequence"/>
</dbReference>
<protein>
    <recommendedName>
        <fullName evidence="1">DUF4365 domain-containing protein</fullName>
    </recommendedName>
</protein>
<evidence type="ECO:0000313" key="3">
    <source>
        <dbReference type="Proteomes" id="UP000582837"/>
    </source>
</evidence>
<accession>A0A841GK25</accession>
<gene>
    <name evidence="2" type="ORF">HNQ61_000548</name>
</gene>
<dbReference type="EMBL" id="JACHIA010000001">
    <property type="protein sequence ID" value="MBB6068937.1"/>
    <property type="molecule type" value="Genomic_DNA"/>
</dbReference>
<reference evidence="2 3" key="1">
    <citation type="submission" date="2020-08" db="EMBL/GenBank/DDBJ databases">
        <title>Genomic Encyclopedia of Type Strains, Phase IV (KMG-IV): sequencing the most valuable type-strain genomes for metagenomic binning, comparative biology and taxonomic classification.</title>
        <authorList>
            <person name="Goeker M."/>
        </authorList>
    </citation>
    <scope>NUCLEOTIDE SEQUENCE [LARGE SCALE GENOMIC DNA]</scope>
    <source>
        <strain evidence="2 3">DSM 29007</strain>
    </source>
</reference>
<organism evidence="2 3">
    <name type="scientific">Longimicrobium terrae</name>
    <dbReference type="NCBI Taxonomy" id="1639882"/>
    <lineage>
        <taxon>Bacteria</taxon>
        <taxon>Pseudomonadati</taxon>
        <taxon>Gemmatimonadota</taxon>
        <taxon>Longimicrobiia</taxon>
        <taxon>Longimicrobiales</taxon>
        <taxon>Longimicrobiaceae</taxon>
        <taxon>Longimicrobium</taxon>
    </lineage>
</organism>
<dbReference type="InterPro" id="IPR025375">
    <property type="entry name" value="DUF4365"/>
</dbReference>
<comment type="caution">
    <text evidence="2">The sequence shown here is derived from an EMBL/GenBank/DDBJ whole genome shotgun (WGS) entry which is preliminary data.</text>
</comment>
<proteinExistence type="predicted"/>
<dbReference type="RefSeq" id="WP_170031467.1">
    <property type="nucleotide sequence ID" value="NZ_JABDTL010000001.1"/>
</dbReference>
<keyword evidence="3" id="KW-1185">Reference proteome</keyword>
<evidence type="ECO:0000313" key="2">
    <source>
        <dbReference type="EMBL" id="MBB6068937.1"/>
    </source>
</evidence>
<sequence>MTRLPGNLLAERAGVLAVAAELNRLGVIWRETPMADVGIDGQIEFVDDAGQTIGRLAGAQIKSGESWFHDGGDVWRFYAEEKHRRYWERLPLPVLIFLHSPTEGTFWTDGRLALRSPEREARKFIAIPKSNRLQSATRDAFFSSVGASGRPFLAVDELLPALASRRSPSASLPLSYLDLFANGLTDIGRSVYYGMDLVMEVAEALLESDGHLVLGPREHDFLFGFIQFLVEQQIADVDISNCLVQWNDAGMHPTFIAPLTARGRMLLGLISEWQSRLVSDGRLRLPEQVSVAQETFVRMEFTAVDYLRMPLIREFGRLIAPVAKWPDS</sequence>
<dbReference type="AlphaFoldDB" id="A0A841GK25"/>
<evidence type="ECO:0000259" key="1">
    <source>
        <dbReference type="Pfam" id="PF14280"/>
    </source>
</evidence>